<dbReference type="InterPro" id="IPR008271">
    <property type="entry name" value="Ser/Thr_kinase_AS"/>
</dbReference>
<evidence type="ECO:0000256" key="5">
    <source>
        <dbReference type="SAM" id="MobiDB-lite"/>
    </source>
</evidence>
<dbReference type="EMBL" id="MU827821">
    <property type="protein sequence ID" value="KAJ7322019.1"/>
    <property type="molecule type" value="Genomic_DNA"/>
</dbReference>
<accession>A0A9W9Y809</accession>
<keyword evidence="8" id="KW-1185">Reference proteome</keyword>
<dbReference type="Gene3D" id="1.10.510.10">
    <property type="entry name" value="Transferase(Phosphotransferase) domain 1"/>
    <property type="match status" value="1"/>
</dbReference>
<keyword evidence="4" id="KW-0067">ATP-binding</keyword>
<dbReference type="Pfam" id="PF00069">
    <property type="entry name" value="Pkinase"/>
    <property type="match status" value="1"/>
</dbReference>
<name>A0A9W9Y809_9CNID</name>
<dbReference type="PANTHER" id="PTHR48016">
    <property type="entry name" value="MAP KINASE KINASE KINASE SSK2-RELATED-RELATED"/>
    <property type="match status" value="1"/>
</dbReference>
<evidence type="ECO:0000256" key="4">
    <source>
        <dbReference type="ARBA" id="ARBA00022840"/>
    </source>
</evidence>
<evidence type="ECO:0000259" key="6">
    <source>
        <dbReference type="PROSITE" id="PS50011"/>
    </source>
</evidence>
<protein>
    <recommendedName>
        <fullName evidence="6">Protein kinase domain-containing protein</fullName>
    </recommendedName>
</protein>
<keyword evidence="3" id="KW-0418">Kinase</keyword>
<organism evidence="7 8">
    <name type="scientific">Desmophyllum pertusum</name>
    <dbReference type="NCBI Taxonomy" id="174260"/>
    <lineage>
        <taxon>Eukaryota</taxon>
        <taxon>Metazoa</taxon>
        <taxon>Cnidaria</taxon>
        <taxon>Anthozoa</taxon>
        <taxon>Hexacorallia</taxon>
        <taxon>Scleractinia</taxon>
        <taxon>Caryophylliina</taxon>
        <taxon>Caryophylliidae</taxon>
        <taxon>Desmophyllum</taxon>
    </lineage>
</organism>
<dbReference type="Proteomes" id="UP001163046">
    <property type="component" value="Unassembled WGS sequence"/>
</dbReference>
<keyword evidence="2" id="KW-0547">Nucleotide-binding</keyword>
<comment type="caution">
    <text evidence="7">The sequence shown here is derived from an EMBL/GenBank/DDBJ whole genome shotgun (WGS) entry which is preliminary data.</text>
</comment>
<gene>
    <name evidence="7" type="ORF">OS493_033415</name>
</gene>
<feature type="compositionally biased region" description="Polar residues" evidence="5">
    <location>
        <begin position="381"/>
        <end position="391"/>
    </location>
</feature>
<dbReference type="GO" id="GO:0004672">
    <property type="term" value="F:protein kinase activity"/>
    <property type="evidence" value="ECO:0007669"/>
    <property type="project" value="InterPro"/>
</dbReference>
<dbReference type="GO" id="GO:0005524">
    <property type="term" value="F:ATP binding"/>
    <property type="evidence" value="ECO:0007669"/>
    <property type="project" value="UniProtKB-KW"/>
</dbReference>
<dbReference type="SUPFAM" id="SSF56112">
    <property type="entry name" value="Protein kinase-like (PK-like)"/>
    <property type="match status" value="1"/>
</dbReference>
<evidence type="ECO:0000256" key="3">
    <source>
        <dbReference type="ARBA" id="ARBA00022777"/>
    </source>
</evidence>
<feature type="domain" description="Protein kinase" evidence="6">
    <location>
        <begin position="264"/>
        <end position="627"/>
    </location>
</feature>
<dbReference type="InterPro" id="IPR011009">
    <property type="entry name" value="Kinase-like_dom_sf"/>
</dbReference>
<keyword evidence="1" id="KW-0808">Transferase</keyword>
<dbReference type="AlphaFoldDB" id="A0A9W9Y809"/>
<proteinExistence type="predicted"/>
<dbReference type="PROSITE" id="PS50011">
    <property type="entry name" value="PROTEIN_KINASE_DOM"/>
    <property type="match status" value="1"/>
</dbReference>
<dbReference type="PANTHER" id="PTHR48016:SF56">
    <property type="entry name" value="MAPKK KINASE"/>
    <property type="match status" value="1"/>
</dbReference>
<dbReference type="PROSITE" id="PS00108">
    <property type="entry name" value="PROTEIN_KINASE_ST"/>
    <property type="match status" value="1"/>
</dbReference>
<evidence type="ECO:0000256" key="1">
    <source>
        <dbReference type="ARBA" id="ARBA00022679"/>
    </source>
</evidence>
<evidence type="ECO:0000313" key="7">
    <source>
        <dbReference type="EMBL" id="KAJ7322019.1"/>
    </source>
</evidence>
<sequence>MFDDDEEITVDFLKTKGSQLFFPQGVSKYGGLSEMKLQLGNFAQESISAFTDPMGEECTFQDYLKSHGLCSTKFYIYLMSTLTGEEGSFPGKVDPIPLTMTTSPGDEKELVRKNVFMGSSKTELAGEFETLQMTSTPTKDASPDHCHKVNQTPLFGLALKENEETLCTADTASAHRVVISYELITESSYSDVVMTSLSFSRKDCFDVKSVSDPLTQDIDIDEFDPLEHGFTVVDIWKGDKCFLDKHFKFPEAACDDPLAGKFKYVFPQAVPQAEAAKSNRLILHPPSEVWGYDGNKLIIGVVASCHMATSALYVWYRNGSQYKQGNKLCCIATCEPGQYTVEVQYGKERDVSEPVFIRPWGVACSVEKNVSYPDTKKSSYRGESSGSNPPKSDSLLPVVEKEEIVYSSKDEIGRGSFGVVYKGVWAEELLFGDGNDKETLNIETCDKLDAGKQVCQAVAYLHNLKPPVVHRDIKPANVMVARATHKTKLCDMGLSKLKSTQSLSKTTTTSVPGTPFYMAPECIVGKKKATIQSDVWSLACTLLELFTQKDCWEDVLEDKAASVEEEGQNDGIVNPLIDVMKAEAVPGPLQLLSSSTVGASFEQILKGCFQYDSDKRPGAIDLVHAFP</sequence>
<evidence type="ECO:0000256" key="2">
    <source>
        <dbReference type="ARBA" id="ARBA00022741"/>
    </source>
</evidence>
<reference evidence="7" key="1">
    <citation type="submission" date="2023-01" db="EMBL/GenBank/DDBJ databases">
        <title>Genome assembly of the deep-sea coral Lophelia pertusa.</title>
        <authorList>
            <person name="Herrera S."/>
            <person name="Cordes E."/>
        </authorList>
    </citation>
    <scope>NUCLEOTIDE SEQUENCE</scope>
    <source>
        <strain evidence="7">USNM1676648</strain>
        <tissue evidence="7">Polyp</tissue>
    </source>
</reference>
<dbReference type="InterPro" id="IPR000719">
    <property type="entry name" value="Prot_kinase_dom"/>
</dbReference>
<evidence type="ECO:0000313" key="8">
    <source>
        <dbReference type="Proteomes" id="UP001163046"/>
    </source>
</evidence>
<dbReference type="OrthoDB" id="10069952at2759"/>
<dbReference type="InterPro" id="IPR050538">
    <property type="entry name" value="MAP_kinase_kinase_kinase"/>
</dbReference>
<feature type="region of interest" description="Disordered" evidence="5">
    <location>
        <begin position="375"/>
        <end position="394"/>
    </location>
</feature>
<dbReference type="SMART" id="SM00220">
    <property type="entry name" value="S_TKc"/>
    <property type="match status" value="1"/>
</dbReference>